<accession>A0A1H6FCA9</accession>
<dbReference type="InterPro" id="IPR012312">
    <property type="entry name" value="Hemerythrin-like"/>
</dbReference>
<reference evidence="7 9" key="1">
    <citation type="submission" date="2016-10" db="EMBL/GenBank/DDBJ databases">
        <authorList>
            <person name="de Groot N.N."/>
        </authorList>
    </citation>
    <scope>NUCLEOTIDE SEQUENCE [LARGE SCALE GENOMIC DNA]</scope>
    <source>
        <strain evidence="7">MBHS1</strain>
    </source>
</reference>
<keyword evidence="2" id="KW-0561">Oxygen transport</keyword>
<dbReference type="NCBIfam" id="NF033749">
    <property type="entry name" value="bact_hemeryth"/>
    <property type="match status" value="1"/>
</dbReference>
<feature type="domain" description="Hemerythrin-like" evidence="5">
    <location>
        <begin position="15"/>
        <end position="127"/>
    </location>
</feature>
<dbReference type="GO" id="GO:0005344">
    <property type="term" value="F:oxygen carrier activity"/>
    <property type="evidence" value="ECO:0007669"/>
    <property type="project" value="UniProtKB-KW"/>
</dbReference>
<dbReference type="InterPro" id="IPR016131">
    <property type="entry name" value="Haemerythrin_Fe_BS"/>
</dbReference>
<evidence type="ECO:0000313" key="6">
    <source>
        <dbReference type="EMBL" id="SEH04305.1"/>
    </source>
</evidence>
<dbReference type="PANTHER" id="PTHR37164:SF1">
    <property type="entry name" value="BACTERIOHEMERYTHRIN"/>
    <property type="match status" value="1"/>
</dbReference>
<dbReference type="InterPro" id="IPR012827">
    <property type="entry name" value="Hemerythrin_metal-bd"/>
</dbReference>
<evidence type="ECO:0000259" key="5">
    <source>
        <dbReference type="Pfam" id="PF01814"/>
    </source>
</evidence>
<proteinExistence type="inferred from homology"/>
<dbReference type="GO" id="GO:0046872">
    <property type="term" value="F:metal ion binding"/>
    <property type="evidence" value="ECO:0007669"/>
    <property type="project" value="UniProtKB-KW"/>
</dbReference>
<dbReference type="NCBIfam" id="TIGR02481">
    <property type="entry name" value="hemeryth_dom"/>
    <property type="match status" value="1"/>
</dbReference>
<dbReference type="CDD" id="cd12107">
    <property type="entry name" value="Hemerythrin"/>
    <property type="match status" value="1"/>
</dbReference>
<organism evidence="7 9">
    <name type="scientific">Candidatus Venteria ishoeyi</name>
    <dbReference type="NCBI Taxonomy" id="1899563"/>
    <lineage>
        <taxon>Bacteria</taxon>
        <taxon>Pseudomonadati</taxon>
        <taxon>Pseudomonadota</taxon>
        <taxon>Gammaproteobacteria</taxon>
        <taxon>Thiotrichales</taxon>
        <taxon>Thiotrichaceae</taxon>
        <taxon>Venteria</taxon>
    </lineage>
</organism>
<evidence type="ECO:0000313" key="8">
    <source>
        <dbReference type="EMBL" id="SEH07853.1"/>
    </source>
</evidence>
<dbReference type="Proteomes" id="UP000236724">
    <property type="component" value="Unassembled WGS sequence"/>
</dbReference>
<dbReference type="Gene3D" id="1.20.120.50">
    <property type="entry name" value="Hemerythrin-like"/>
    <property type="match status" value="1"/>
</dbReference>
<dbReference type="PROSITE" id="PS00550">
    <property type="entry name" value="HEMERYTHRINS"/>
    <property type="match status" value="1"/>
</dbReference>
<name>A0A1H6FCA9_9GAMM</name>
<dbReference type="EMBL" id="FMSV02000038">
    <property type="protein sequence ID" value="SEH04305.1"/>
    <property type="molecule type" value="Genomic_DNA"/>
</dbReference>
<dbReference type="InterPro" id="IPR050669">
    <property type="entry name" value="Hemerythrin"/>
</dbReference>
<keyword evidence="2" id="KW-0813">Transport</keyword>
<dbReference type="PANTHER" id="PTHR37164">
    <property type="entry name" value="BACTERIOHEMERYTHRIN"/>
    <property type="match status" value="1"/>
</dbReference>
<dbReference type="RefSeq" id="WP_286018917.1">
    <property type="nucleotide sequence ID" value="NZ_FMSV02000038.1"/>
</dbReference>
<evidence type="ECO:0000313" key="9">
    <source>
        <dbReference type="Proteomes" id="UP000236724"/>
    </source>
</evidence>
<dbReference type="Pfam" id="PF01814">
    <property type="entry name" value="Hemerythrin"/>
    <property type="match status" value="1"/>
</dbReference>
<keyword evidence="9" id="KW-1185">Reference proteome</keyword>
<sequence length="158" mass="18608">MKELIEWSNDLSVNIQEIDEQHKILVALLNKLYASIITSDDQTVIHEVLTELTQYTIIHFAVEESLMRIFHYPDYEEHKQQHAELTQQVIDLKNKVTSGKTQISMETLDFLRQWLTRHIMGEDRKYVTCFLEHGMEKTWASDLGWDASGVHKPKKIRL</sequence>
<evidence type="ECO:0000256" key="1">
    <source>
        <dbReference type="ARBA" id="ARBA00010587"/>
    </source>
</evidence>
<protein>
    <submittedName>
        <fullName evidence="7">Bacteriohemerythrin</fullName>
    </submittedName>
</protein>
<comment type="similarity">
    <text evidence="1">Belongs to the hemerythrin family.</text>
</comment>
<dbReference type="InterPro" id="IPR035938">
    <property type="entry name" value="Hemerythrin-like_sf"/>
</dbReference>
<dbReference type="EMBL" id="FMSV02000505">
    <property type="protein sequence ID" value="SEH06786.1"/>
    <property type="molecule type" value="Genomic_DNA"/>
</dbReference>
<evidence type="ECO:0000256" key="2">
    <source>
        <dbReference type="ARBA" id="ARBA00022621"/>
    </source>
</evidence>
<dbReference type="SUPFAM" id="SSF47188">
    <property type="entry name" value="Hemerythrin-like"/>
    <property type="match status" value="1"/>
</dbReference>
<dbReference type="AlphaFoldDB" id="A0A1H6FCA9"/>
<dbReference type="EMBL" id="FMSV02000541">
    <property type="protein sequence ID" value="SEH07853.1"/>
    <property type="molecule type" value="Genomic_DNA"/>
</dbReference>
<evidence type="ECO:0000313" key="7">
    <source>
        <dbReference type="EMBL" id="SEH06786.1"/>
    </source>
</evidence>
<evidence type="ECO:0000256" key="3">
    <source>
        <dbReference type="ARBA" id="ARBA00022723"/>
    </source>
</evidence>
<keyword evidence="4" id="KW-0408">Iron</keyword>
<gene>
    <name evidence="6" type="ORF">MBHS_00151</name>
    <name evidence="7" type="ORF">MBHS_02652</name>
    <name evidence="8" type="ORF">MBHS_03740</name>
</gene>
<evidence type="ECO:0000256" key="4">
    <source>
        <dbReference type="ARBA" id="ARBA00023004"/>
    </source>
</evidence>
<keyword evidence="3" id="KW-0479">Metal-binding</keyword>